<dbReference type="Gene3D" id="1.20.1250.20">
    <property type="entry name" value="MFS general substrate transporter like domains"/>
    <property type="match status" value="2"/>
</dbReference>
<dbReference type="SUPFAM" id="SSF103473">
    <property type="entry name" value="MFS general substrate transporter"/>
    <property type="match status" value="1"/>
</dbReference>
<gene>
    <name evidence="7" type="ORF">CVO77_11615</name>
</gene>
<feature type="transmembrane region" description="Helical" evidence="6">
    <location>
        <begin position="167"/>
        <end position="192"/>
    </location>
</feature>
<evidence type="ECO:0000256" key="6">
    <source>
        <dbReference type="SAM" id="Phobius"/>
    </source>
</evidence>
<keyword evidence="4 6" id="KW-1133">Transmembrane helix</keyword>
<feature type="transmembrane region" description="Helical" evidence="6">
    <location>
        <begin position="103"/>
        <end position="122"/>
    </location>
</feature>
<dbReference type="PANTHER" id="PTHR23519:SF1">
    <property type="entry name" value="AUTOPHAGY-RELATED PROTEIN 22"/>
    <property type="match status" value="1"/>
</dbReference>
<dbReference type="AlphaFoldDB" id="A0A2S8B9M5"/>
<feature type="transmembrane region" description="Helical" evidence="6">
    <location>
        <begin position="219"/>
        <end position="239"/>
    </location>
</feature>
<proteinExistence type="predicted"/>
<dbReference type="EMBL" id="PHFW01000002">
    <property type="protein sequence ID" value="PQM29036.1"/>
    <property type="molecule type" value="Genomic_DNA"/>
</dbReference>
<evidence type="ECO:0000256" key="4">
    <source>
        <dbReference type="ARBA" id="ARBA00022989"/>
    </source>
</evidence>
<feature type="transmembrane region" description="Helical" evidence="6">
    <location>
        <begin position="452"/>
        <end position="471"/>
    </location>
</feature>
<feature type="transmembrane region" description="Helical" evidence="6">
    <location>
        <begin position="309"/>
        <end position="330"/>
    </location>
</feature>
<feature type="transmembrane region" description="Helical" evidence="6">
    <location>
        <begin position="128"/>
        <end position="146"/>
    </location>
</feature>
<feature type="transmembrane region" description="Helical" evidence="6">
    <location>
        <begin position="342"/>
        <end position="365"/>
    </location>
</feature>
<accession>A0A2S8B9M5</accession>
<feature type="transmembrane region" description="Helical" evidence="6">
    <location>
        <begin position="422"/>
        <end position="440"/>
    </location>
</feature>
<keyword evidence="5 6" id="KW-0472">Membrane</keyword>
<protein>
    <submittedName>
        <fullName evidence="7">MFS transporter</fullName>
    </submittedName>
</protein>
<dbReference type="InterPro" id="IPR024671">
    <property type="entry name" value="Atg22-like"/>
</dbReference>
<dbReference type="Pfam" id="PF11700">
    <property type="entry name" value="ATG22"/>
    <property type="match status" value="1"/>
</dbReference>
<keyword evidence="2" id="KW-0813">Transport</keyword>
<dbReference type="Proteomes" id="UP000238954">
    <property type="component" value="Chromosome"/>
</dbReference>
<organism evidence="7 8">
    <name type="scientific">Sphingopyxis lindanitolerans</name>
    <dbReference type="NCBI Taxonomy" id="2054227"/>
    <lineage>
        <taxon>Bacteria</taxon>
        <taxon>Pseudomonadati</taxon>
        <taxon>Pseudomonadota</taxon>
        <taxon>Alphaproteobacteria</taxon>
        <taxon>Sphingomonadales</taxon>
        <taxon>Sphingomonadaceae</taxon>
        <taxon>Sphingopyxis</taxon>
    </lineage>
</organism>
<evidence type="ECO:0000256" key="3">
    <source>
        <dbReference type="ARBA" id="ARBA00022692"/>
    </source>
</evidence>
<keyword evidence="8" id="KW-1185">Reference proteome</keyword>
<dbReference type="InterPro" id="IPR036259">
    <property type="entry name" value="MFS_trans_sf"/>
</dbReference>
<comment type="subcellular location">
    <subcellularLocation>
        <location evidence="1">Endomembrane system</location>
        <topology evidence="1">Multi-pass membrane protein</topology>
    </subcellularLocation>
</comment>
<keyword evidence="3 6" id="KW-0812">Transmembrane</keyword>
<reference evidence="8" key="1">
    <citation type="submission" date="2017-11" db="EMBL/GenBank/DDBJ databases">
        <title>The complete genome sequence of Sphingopyxis pomeranensis sp. nov. strain WS5A3p.</title>
        <authorList>
            <person name="Kaminski M.A."/>
        </authorList>
    </citation>
    <scope>NUCLEOTIDE SEQUENCE [LARGE SCALE GENOMIC DNA]</scope>
    <source>
        <strain evidence="8">WS5A3p</strain>
    </source>
</reference>
<feature type="transmembrane region" description="Helical" evidence="6">
    <location>
        <begin position="385"/>
        <end position="401"/>
    </location>
</feature>
<feature type="transmembrane region" description="Helical" evidence="6">
    <location>
        <begin position="42"/>
        <end position="58"/>
    </location>
</feature>
<feature type="transmembrane region" description="Helical" evidence="6">
    <location>
        <begin position="274"/>
        <end position="297"/>
    </location>
</feature>
<name>A0A2S8B9M5_9SPHN</name>
<sequence>MTQFRDILMAENILDERPDAERKVLGVGLPAVGWALAEAGRIPYVALISISVFVPYFATQVVGDPVRGQAIVAVMGTIAGLIAGFTAPLLGATLDALGPRKPWIALGTALQAVLLCTLWWALPNGAGLSVPALVIALALIKVLYAYTEVLHNSMMPFQADRRTIHRVSALGMAVGSLSGVLIMSFVLIAFSLPGRVDWSWVPTVPLFGLDQSRFEQARITGPLAGGLLFLAILPLLWLAKDAPKAQTRFLDAIGHGARYLVHLPTKLKGNRDGALFLIFRMIFADGAVALVIFGGVYAAGVMHWGGVQLLIIGIMRMFCAALGSMVAGWLDGRFGCKRAVQIQLFGMILLVIAMIGTTPTQILYFWSYTGPGAVDNALFSGPPEWVFLGIVVAIAFVSLGLQSSSRSFLSRISPPDQTGAYFGLYALTGSATSWLGPLAVGLATEYFGTQQAGMVPIVAFLIVGLAGLFLIRSRVDGSD</sequence>
<dbReference type="GO" id="GO:0012505">
    <property type="term" value="C:endomembrane system"/>
    <property type="evidence" value="ECO:0007669"/>
    <property type="project" value="UniProtKB-SubCell"/>
</dbReference>
<evidence type="ECO:0000256" key="1">
    <source>
        <dbReference type="ARBA" id="ARBA00004127"/>
    </source>
</evidence>
<evidence type="ECO:0000256" key="5">
    <source>
        <dbReference type="ARBA" id="ARBA00023136"/>
    </source>
</evidence>
<evidence type="ECO:0000256" key="2">
    <source>
        <dbReference type="ARBA" id="ARBA00022448"/>
    </source>
</evidence>
<dbReference type="PANTHER" id="PTHR23519">
    <property type="entry name" value="AUTOPHAGY-RELATED PROTEIN 22"/>
    <property type="match status" value="1"/>
</dbReference>
<evidence type="ECO:0000313" key="7">
    <source>
        <dbReference type="EMBL" id="PQM29036.1"/>
    </source>
</evidence>
<dbReference type="InterPro" id="IPR050495">
    <property type="entry name" value="ATG22/LtaA_families"/>
</dbReference>
<comment type="caution">
    <text evidence="7">The sequence shown here is derived from an EMBL/GenBank/DDBJ whole genome shotgun (WGS) entry which is preliminary data.</text>
</comment>
<feature type="transmembrane region" description="Helical" evidence="6">
    <location>
        <begin position="70"/>
        <end position="91"/>
    </location>
</feature>
<evidence type="ECO:0000313" key="8">
    <source>
        <dbReference type="Proteomes" id="UP000238954"/>
    </source>
</evidence>